<dbReference type="GO" id="GO:0031177">
    <property type="term" value="F:phosphopantetheine binding"/>
    <property type="evidence" value="ECO:0007669"/>
    <property type="project" value="TreeGrafter"/>
</dbReference>
<evidence type="ECO:0000313" key="1">
    <source>
        <dbReference type="EMBL" id="EKC51706.1"/>
    </source>
</evidence>
<dbReference type="InterPro" id="IPR042099">
    <property type="entry name" value="ANL_N_sf"/>
</dbReference>
<dbReference type="GO" id="GO:0044550">
    <property type="term" value="P:secondary metabolite biosynthetic process"/>
    <property type="evidence" value="ECO:0007669"/>
    <property type="project" value="TreeGrafter"/>
</dbReference>
<feature type="non-terminal residue" evidence="1">
    <location>
        <position position="173"/>
    </location>
</feature>
<dbReference type="PANTHER" id="PTHR45527:SF1">
    <property type="entry name" value="FATTY ACID SYNTHASE"/>
    <property type="match status" value="1"/>
</dbReference>
<dbReference type="AlphaFoldDB" id="K1SWU8"/>
<accession>K1SWU8</accession>
<reference evidence="1" key="1">
    <citation type="journal article" date="2013" name="Environ. Microbiol.">
        <title>Microbiota from the distal guts of lean and obese adolescents exhibit partial functional redundancy besides clear differences in community structure.</title>
        <authorList>
            <person name="Ferrer M."/>
            <person name="Ruiz A."/>
            <person name="Lanza F."/>
            <person name="Haange S.B."/>
            <person name="Oberbach A."/>
            <person name="Till H."/>
            <person name="Bargiela R."/>
            <person name="Campoy C."/>
            <person name="Segura M.T."/>
            <person name="Richter M."/>
            <person name="von Bergen M."/>
            <person name="Seifert J."/>
            <person name="Suarez A."/>
        </authorList>
    </citation>
    <scope>NUCLEOTIDE SEQUENCE</scope>
</reference>
<dbReference type="GO" id="GO:0043041">
    <property type="term" value="P:amino acid activation for nonribosomal peptide biosynthetic process"/>
    <property type="evidence" value="ECO:0007669"/>
    <property type="project" value="TreeGrafter"/>
</dbReference>
<organism evidence="1">
    <name type="scientific">human gut metagenome</name>
    <dbReference type="NCBI Taxonomy" id="408170"/>
    <lineage>
        <taxon>unclassified sequences</taxon>
        <taxon>metagenomes</taxon>
        <taxon>organismal metagenomes</taxon>
    </lineage>
</organism>
<proteinExistence type="predicted"/>
<dbReference type="EMBL" id="AJWY01011810">
    <property type="protein sequence ID" value="EKC51706.1"/>
    <property type="molecule type" value="Genomic_DNA"/>
</dbReference>
<name>K1SWU8_9ZZZZ</name>
<dbReference type="GO" id="GO:0005737">
    <property type="term" value="C:cytoplasm"/>
    <property type="evidence" value="ECO:0007669"/>
    <property type="project" value="TreeGrafter"/>
</dbReference>
<dbReference type="Gene3D" id="3.40.50.12780">
    <property type="entry name" value="N-terminal domain of ligase-like"/>
    <property type="match status" value="1"/>
</dbReference>
<protein>
    <submittedName>
        <fullName evidence="1">Uncharacterized protein</fullName>
    </submittedName>
</protein>
<comment type="caution">
    <text evidence="1">The sequence shown here is derived from an EMBL/GenBank/DDBJ whole genome shotgun (WGS) entry which is preliminary data.</text>
</comment>
<gene>
    <name evidence="1" type="ORF">LEA_17261</name>
</gene>
<dbReference type="Gene3D" id="3.30.559.30">
    <property type="entry name" value="Nonribosomal peptide synthetase, condensation domain"/>
    <property type="match status" value="1"/>
</dbReference>
<dbReference type="SUPFAM" id="SSF56801">
    <property type="entry name" value="Acetyl-CoA synthetase-like"/>
    <property type="match status" value="1"/>
</dbReference>
<dbReference type="PANTHER" id="PTHR45527">
    <property type="entry name" value="NONRIBOSOMAL PEPTIDE SYNTHETASE"/>
    <property type="match status" value="1"/>
</dbReference>
<sequence length="173" mass="20290">MLFDLAGSKWDWLGERRYQISQTPQVILDNQISLKEGQLCIHWDFLGKYFPEGRIESMQEEYCSIITDNTEKLQQQYDSFAFKYNDTFKEKEKNTLVRLFADQVKKFPNKTAVADMKQSYTYSEIDRFSDIVADHIIKNHKARSAIIMRMTRSRNAVVAALGVNKSRRVLYSP</sequence>